<dbReference type="RefSeq" id="WP_345504233.1">
    <property type="nucleotide sequence ID" value="NZ_BAABLO010000011.1"/>
</dbReference>
<accession>A0ABP8YHW3</accession>
<organism evidence="2 3">
    <name type="scientific">Pedococcus ginsenosidimutans</name>
    <dbReference type="NCBI Taxonomy" id="490570"/>
    <lineage>
        <taxon>Bacteria</taxon>
        <taxon>Bacillati</taxon>
        <taxon>Actinomycetota</taxon>
        <taxon>Actinomycetes</taxon>
        <taxon>Micrococcales</taxon>
        <taxon>Intrasporangiaceae</taxon>
        <taxon>Pedococcus</taxon>
    </lineage>
</organism>
<dbReference type="Pfam" id="PF13302">
    <property type="entry name" value="Acetyltransf_3"/>
    <property type="match status" value="1"/>
</dbReference>
<evidence type="ECO:0000259" key="1">
    <source>
        <dbReference type="PROSITE" id="PS51186"/>
    </source>
</evidence>
<evidence type="ECO:0000313" key="3">
    <source>
        <dbReference type="Proteomes" id="UP001500556"/>
    </source>
</evidence>
<keyword evidence="3" id="KW-1185">Reference proteome</keyword>
<dbReference type="SUPFAM" id="SSF55729">
    <property type="entry name" value="Acyl-CoA N-acyltransferases (Nat)"/>
    <property type="match status" value="1"/>
</dbReference>
<dbReference type="InterPro" id="IPR000182">
    <property type="entry name" value="GNAT_dom"/>
</dbReference>
<gene>
    <name evidence="2" type="ORF">GCM10025782_28080</name>
</gene>
<feature type="domain" description="N-acetyltransferase" evidence="1">
    <location>
        <begin position="17"/>
        <end position="182"/>
    </location>
</feature>
<name>A0ABP8YHW3_9MICO</name>
<comment type="caution">
    <text evidence="2">The sequence shown here is derived from an EMBL/GenBank/DDBJ whole genome shotgun (WGS) entry which is preliminary data.</text>
</comment>
<dbReference type="Proteomes" id="UP001500556">
    <property type="component" value="Unassembled WGS sequence"/>
</dbReference>
<evidence type="ECO:0000313" key="2">
    <source>
        <dbReference type="EMBL" id="GAA4727772.1"/>
    </source>
</evidence>
<dbReference type="InterPro" id="IPR051531">
    <property type="entry name" value="N-acetyltransferase"/>
</dbReference>
<dbReference type="EMBL" id="BAABLO010000011">
    <property type="protein sequence ID" value="GAA4727772.1"/>
    <property type="molecule type" value="Genomic_DNA"/>
</dbReference>
<dbReference type="InterPro" id="IPR016181">
    <property type="entry name" value="Acyl_CoA_acyltransferase"/>
</dbReference>
<dbReference type="PROSITE" id="PS51186">
    <property type="entry name" value="GNAT"/>
    <property type="match status" value="1"/>
</dbReference>
<proteinExistence type="predicted"/>
<dbReference type="PANTHER" id="PTHR43792:SF1">
    <property type="entry name" value="N-ACETYLTRANSFERASE DOMAIN-CONTAINING PROTEIN"/>
    <property type="match status" value="1"/>
</dbReference>
<sequence length="189" mass="21003">MPGQLDDIAWPLSTQRLTLRRATTDDADAVLSYRRLPPVAEWIGPPPEDFHTRFAAPERLDVLLVIERAGVVIGDLMVKIEDAWAPATLAEQAQGVQAELGWSLRPDETGKGYATEAVEAVLRMCFEGLGLRRVVAGCFAANTASYRLMERVGMRREAQTLQDALHPSGRWMDGYTYALLAEEWRASFA</sequence>
<protein>
    <submittedName>
        <fullName evidence="2">GNAT family protein</fullName>
    </submittedName>
</protein>
<dbReference type="Gene3D" id="3.40.630.30">
    <property type="match status" value="1"/>
</dbReference>
<reference evidence="3" key="1">
    <citation type="journal article" date="2019" name="Int. J. Syst. Evol. Microbiol.">
        <title>The Global Catalogue of Microorganisms (GCM) 10K type strain sequencing project: providing services to taxonomists for standard genome sequencing and annotation.</title>
        <authorList>
            <consortium name="The Broad Institute Genomics Platform"/>
            <consortium name="The Broad Institute Genome Sequencing Center for Infectious Disease"/>
            <person name="Wu L."/>
            <person name="Ma J."/>
        </authorList>
    </citation>
    <scope>NUCLEOTIDE SEQUENCE [LARGE SCALE GENOMIC DNA]</scope>
    <source>
        <strain evidence="3">JCM 18961</strain>
    </source>
</reference>
<dbReference type="PANTHER" id="PTHR43792">
    <property type="entry name" value="GNAT FAMILY, PUTATIVE (AFU_ORTHOLOGUE AFUA_3G00765)-RELATED-RELATED"/>
    <property type="match status" value="1"/>
</dbReference>